<evidence type="ECO:0000313" key="5">
    <source>
        <dbReference type="EMBL" id="WQD38138.1"/>
    </source>
</evidence>
<protein>
    <submittedName>
        <fullName evidence="5">Pyridoxal-phosphate dependent enzyme</fullName>
    </submittedName>
</protein>
<dbReference type="RefSeq" id="WP_114790880.1">
    <property type="nucleotide sequence ID" value="NZ_CP139960.1"/>
</dbReference>
<dbReference type="PIRSF" id="PIRSF006278">
    <property type="entry name" value="ACCD_DCysDesulf"/>
    <property type="match status" value="1"/>
</dbReference>
<dbReference type="Pfam" id="PF00291">
    <property type="entry name" value="PALP"/>
    <property type="match status" value="1"/>
</dbReference>
<evidence type="ECO:0000256" key="2">
    <source>
        <dbReference type="ARBA" id="ARBA00008639"/>
    </source>
</evidence>
<dbReference type="PANTHER" id="PTHR43780">
    <property type="entry name" value="1-AMINOCYCLOPROPANE-1-CARBOXYLATE DEAMINASE-RELATED"/>
    <property type="match status" value="1"/>
</dbReference>
<sequence length="292" mass="31719">MDIIDEDLITTDPVPFLSQNGVNVQVLRLDTIHPVISGNKWFKLKFHLQQAIEGKYKAVITYGGAFSNHIAATAAACAANDIPCIGIIRGEEPGSYSHTLINARKYGMQLHFISRTGYQHKTLPPAFEGYDYYIIPEGGYSETGASGAATIPYNKSAFDHILCAVGTGTMMAGLINSKAAHASVLGLSALKNHSLLESEVRALLANKDQPVLINHAYHFGGYAKQKPSLIQFMNELFSATGIPTDFVYTGKLFYGVYDLVQQNHFPAGSRLLVVHSGGLQGNLSLRKGTLIF</sequence>
<dbReference type="InterPro" id="IPR001926">
    <property type="entry name" value="TrpB-like_PALP"/>
</dbReference>
<dbReference type="Proteomes" id="UP001325680">
    <property type="component" value="Chromosome"/>
</dbReference>
<dbReference type="SUPFAM" id="SSF53686">
    <property type="entry name" value="Tryptophan synthase beta subunit-like PLP-dependent enzymes"/>
    <property type="match status" value="1"/>
</dbReference>
<proteinExistence type="inferred from homology"/>
<evidence type="ECO:0000259" key="4">
    <source>
        <dbReference type="Pfam" id="PF00291"/>
    </source>
</evidence>
<reference evidence="5 6" key="1">
    <citation type="submission" date="2023-12" db="EMBL/GenBank/DDBJ databases">
        <title>Genome sequencing and assembly of bacterial species from a model synthetic community.</title>
        <authorList>
            <person name="Hogle S.L."/>
        </authorList>
    </citation>
    <scope>NUCLEOTIDE SEQUENCE [LARGE SCALE GENOMIC DNA]</scope>
    <source>
        <strain evidence="5 6">HAMBI_3031</strain>
    </source>
</reference>
<dbReference type="EMBL" id="CP139960">
    <property type="protein sequence ID" value="WQD38138.1"/>
    <property type="molecule type" value="Genomic_DNA"/>
</dbReference>
<keyword evidence="6" id="KW-1185">Reference proteome</keyword>
<evidence type="ECO:0000256" key="1">
    <source>
        <dbReference type="ARBA" id="ARBA00001933"/>
    </source>
</evidence>
<comment type="cofactor">
    <cofactor evidence="1">
        <name>pyridoxal 5'-phosphate</name>
        <dbReference type="ChEBI" id="CHEBI:597326"/>
    </cofactor>
</comment>
<dbReference type="Gene3D" id="3.40.50.1100">
    <property type="match status" value="2"/>
</dbReference>
<accession>A0ABZ0W4D4</accession>
<dbReference type="PANTHER" id="PTHR43780:SF2">
    <property type="entry name" value="1-AMINOCYCLOPROPANE-1-CARBOXYLATE DEAMINASE-RELATED"/>
    <property type="match status" value="1"/>
</dbReference>
<keyword evidence="3" id="KW-0663">Pyridoxal phosphate</keyword>
<name>A0ABZ0W4D4_9BACT</name>
<feature type="domain" description="Tryptophan synthase beta chain-like PALP" evidence="4">
    <location>
        <begin position="16"/>
        <end position="277"/>
    </location>
</feature>
<dbReference type="InterPro" id="IPR027278">
    <property type="entry name" value="ACCD_DCysDesulf"/>
</dbReference>
<organism evidence="5 6">
    <name type="scientific">Niabella yanshanensis</name>
    <dbReference type="NCBI Taxonomy" id="577386"/>
    <lineage>
        <taxon>Bacteria</taxon>
        <taxon>Pseudomonadati</taxon>
        <taxon>Bacteroidota</taxon>
        <taxon>Chitinophagia</taxon>
        <taxon>Chitinophagales</taxon>
        <taxon>Chitinophagaceae</taxon>
        <taxon>Niabella</taxon>
    </lineage>
</organism>
<dbReference type="InterPro" id="IPR036052">
    <property type="entry name" value="TrpB-like_PALP_sf"/>
</dbReference>
<gene>
    <name evidence="5" type="ORF">U0035_20940</name>
</gene>
<comment type="similarity">
    <text evidence="2">Belongs to the ACC deaminase/D-cysteine desulfhydrase family.</text>
</comment>
<evidence type="ECO:0000313" key="6">
    <source>
        <dbReference type="Proteomes" id="UP001325680"/>
    </source>
</evidence>
<evidence type="ECO:0000256" key="3">
    <source>
        <dbReference type="ARBA" id="ARBA00022898"/>
    </source>
</evidence>